<evidence type="ECO:0000256" key="4">
    <source>
        <dbReference type="SAM" id="MobiDB-lite"/>
    </source>
</evidence>
<dbReference type="PANTHER" id="PTHR13937">
    <property type="entry name" value="EUKARYOTIC TRANSLATION INITATION FACTOR 3, SUBUNIT 8 EIF3S8 -RELATED"/>
    <property type="match status" value="1"/>
</dbReference>
<feature type="region of interest" description="Disordered" evidence="4">
    <location>
        <begin position="1"/>
        <end position="79"/>
    </location>
</feature>
<keyword evidence="7" id="KW-1185">Reference proteome</keyword>
<reference evidence="6" key="1">
    <citation type="submission" date="2014-09" db="EMBL/GenBank/DDBJ databases">
        <title>Draft genome sequence of an oleaginous Mucoromycotina fungus Mucor ambiguus NBRC6742.</title>
        <authorList>
            <person name="Takeda I."/>
            <person name="Yamane N."/>
            <person name="Morita T."/>
            <person name="Tamano K."/>
            <person name="Machida M."/>
            <person name="Baker S."/>
            <person name="Koike H."/>
        </authorList>
    </citation>
    <scope>NUCLEOTIDE SEQUENCE</scope>
    <source>
        <strain evidence="6">NBRC 6742</strain>
    </source>
</reference>
<evidence type="ECO:0000256" key="1">
    <source>
        <dbReference type="ARBA" id="ARBA00022490"/>
    </source>
</evidence>
<organism evidence="6">
    <name type="scientific">Mucor ambiguus</name>
    <dbReference type="NCBI Taxonomy" id="91626"/>
    <lineage>
        <taxon>Eukaryota</taxon>
        <taxon>Fungi</taxon>
        <taxon>Fungi incertae sedis</taxon>
        <taxon>Mucoromycota</taxon>
        <taxon>Mucoromycotina</taxon>
        <taxon>Mucoromycetes</taxon>
        <taxon>Mucorales</taxon>
        <taxon>Mucorineae</taxon>
        <taxon>Mucoraceae</taxon>
        <taxon>Mucor</taxon>
    </lineage>
</organism>
<dbReference type="GO" id="GO:0003743">
    <property type="term" value="F:translation initiation factor activity"/>
    <property type="evidence" value="ECO:0007669"/>
    <property type="project" value="UniProtKB-KW"/>
</dbReference>
<proteinExistence type="predicted"/>
<dbReference type="InterPro" id="IPR008905">
    <property type="entry name" value="EIF3C_N_dom"/>
</dbReference>
<evidence type="ECO:0000313" key="6">
    <source>
        <dbReference type="EMBL" id="GAN03149.1"/>
    </source>
</evidence>
<dbReference type="Proteomes" id="UP000053815">
    <property type="component" value="Unassembled WGS sequence"/>
</dbReference>
<evidence type="ECO:0000256" key="2">
    <source>
        <dbReference type="ARBA" id="ARBA00022540"/>
    </source>
</evidence>
<feature type="compositionally biased region" description="Basic and acidic residues" evidence="4">
    <location>
        <begin position="36"/>
        <end position="48"/>
    </location>
</feature>
<gene>
    <name evidence="6" type="ORF">MAM1_0035c02600</name>
</gene>
<dbReference type="AlphaFoldDB" id="A0A0C9M7W0"/>
<dbReference type="GO" id="GO:0003723">
    <property type="term" value="F:RNA binding"/>
    <property type="evidence" value="ECO:0007669"/>
    <property type="project" value="InterPro"/>
</dbReference>
<evidence type="ECO:0000259" key="5">
    <source>
        <dbReference type="Pfam" id="PF05470"/>
    </source>
</evidence>
<feature type="compositionally biased region" description="Low complexity" evidence="4">
    <location>
        <begin position="19"/>
        <end position="28"/>
    </location>
</feature>
<dbReference type="PANTHER" id="PTHR13937:SF0">
    <property type="entry name" value="EUKARYOTIC TRANSLATION INITIATION FACTOR 3 SUBUNIT C-RELATED"/>
    <property type="match status" value="1"/>
</dbReference>
<evidence type="ECO:0000256" key="3">
    <source>
        <dbReference type="ARBA" id="ARBA00022917"/>
    </source>
</evidence>
<name>A0A0C9M7W0_9FUNG</name>
<dbReference type="STRING" id="91626.A0A0C9M7W0"/>
<dbReference type="EMBL" id="DF836324">
    <property type="protein sequence ID" value="GAN03149.1"/>
    <property type="molecule type" value="Genomic_DNA"/>
</dbReference>
<keyword evidence="2" id="KW-0396">Initiation factor</keyword>
<dbReference type="GO" id="GO:0005852">
    <property type="term" value="C:eukaryotic translation initiation factor 3 complex"/>
    <property type="evidence" value="ECO:0007669"/>
    <property type="project" value="InterPro"/>
</dbReference>
<accession>A0A0C9M7W0</accession>
<sequence length="187" mass="21375">MSRFFRSSDTESDSDTSSDNDSQYSQSDSEYDSDAESYHSEAEEEQPKNRFLKGGSDSEDSDDESNKKRQAKSQKDKRIEEMETAVKAIENGQKNNDWNLISTEFDKLTVTISRATTGFNAIPMPKFYIKTMVELEDHLAESLQKDKANKKKSTGNSKAMNNLKQKLRKLAKQFDESITAYRKASFF</sequence>
<evidence type="ECO:0000313" key="7">
    <source>
        <dbReference type="Proteomes" id="UP000053815"/>
    </source>
</evidence>
<keyword evidence="3" id="KW-0648">Protein biosynthesis</keyword>
<dbReference type="Pfam" id="PF05470">
    <property type="entry name" value="eIF-3c_N"/>
    <property type="match status" value="1"/>
</dbReference>
<feature type="domain" description="Eukaryotic translation initiation factor 3 subunit C N-terminal" evidence="5">
    <location>
        <begin position="57"/>
        <end position="184"/>
    </location>
</feature>
<protein>
    <recommendedName>
        <fullName evidence="5">Eukaryotic translation initiation factor 3 subunit C N-terminal domain-containing protein</fullName>
    </recommendedName>
</protein>
<dbReference type="GO" id="GO:0031369">
    <property type="term" value="F:translation initiation factor binding"/>
    <property type="evidence" value="ECO:0007669"/>
    <property type="project" value="InterPro"/>
</dbReference>
<dbReference type="OrthoDB" id="29647at2759"/>
<dbReference type="InterPro" id="IPR027516">
    <property type="entry name" value="EIF3C"/>
</dbReference>
<keyword evidence="1" id="KW-0963">Cytoplasm</keyword>